<comment type="caution">
    <text evidence="1">The sequence shown here is derived from an EMBL/GenBank/DDBJ whole genome shotgun (WGS) entry which is preliminary data.</text>
</comment>
<dbReference type="SUPFAM" id="SSF48403">
    <property type="entry name" value="Ankyrin repeat"/>
    <property type="match status" value="1"/>
</dbReference>
<reference evidence="1" key="1">
    <citation type="submission" date="2021-02" db="EMBL/GenBank/DDBJ databases">
        <title>First Annotated Genome of the Yellow-green Alga Tribonema minus.</title>
        <authorList>
            <person name="Mahan K.M."/>
        </authorList>
    </citation>
    <scope>NUCLEOTIDE SEQUENCE</scope>
    <source>
        <strain evidence="1">UTEX B ZZ1240</strain>
    </source>
</reference>
<dbReference type="Gene3D" id="1.25.40.20">
    <property type="entry name" value="Ankyrin repeat-containing domain"/>
    <property type="match status" value="1"/>
</dbReference>
<evidence type="ECO:0000313" key="2">
    <source>
        <dbReference type="Proteomes" id="UP000664859"/>
    </source>
</evidence>
<keyword evidence="2" id="KW-1185">Reference proteome</keyword>
<name>A0A835ZIM3_9STRA</name>
<dbReference type="Pfam" id="PF12796">
    <property type="entry name" value="Ank_2"/>
    <property type="match status" value="1"/>
</dbReference>
<proteinExistence type="predicted"/>
<evidence type="ECO:0000313" key="1">
    <source>
        <dbReference type="EMBL" id="KAG5191389.1"/>
    </source>
</evidence>
<gene>
    <name evidence="1" type="ORF">JKP88DRAFT_174711</name>
</gene>
<protein>
    <submittedName>
        <fullName evidence="1">Uncharacterized protein</fullName>
    </submittedName>
</protein>
<feature type="non-terminal residue" evidence="1">
    <location>
        <position position="1"/>
    </location>
</feature>
<dbReference type="EMBL" id="JAFCMP010000021">
    <property type="protein sequence ID" value="KAG5191389.1"/>
    <property type="molecule type" value="Genomic_DNA"/>
</dbReference>
<dbReference type="InterPro" id="IPR002110">
    <property type="entry name" value="Ankyrin_rpt"/>
</dbReference>
<accession>A0A835ZIM3</accession>
<dbReference type="OrthoDB" id="194358at2759"/>
<dbReference type="Proteomes" id="UP000664859">
    <property type="component" value="Unassembled WGS sequence"/>
</dbReference>
<dbReference type="AlphaFoldDB" id="A0A835ZIM3"/>
<sequence length="76" mass="7879">LQHEPVQQVLATRGNGVTGLMAAAAHGHATCVTALLQHCPDEQVLAKGGTGMTVLMVAAHQGHTCFMRAQRCATAC</sequence>
<dbReference type="InterPro" id="IPR036770">
    <property type="entry name" value="Ankyrin_rpt-contain_sf"/>
</dbReference>
<organism evidence="1 2">
    <name type="scientific">Tribonema minus</name>
    <dbReference type="NCBI Taxonomy" id="303371"/>
    <lineage>
        <taxon>Eukaryota</taxon>
        <taxon>Sar</taxon>
        <taxon>Stramenopiles</taxon>
        <taxon>Ochrophyta</taxon>
        <taxon>PX clade</taxon>
        <taxon>Xanthophyceae</taxon>
        <taxon>Tribonematales</taxon>
        <taxon>Tribonemataceae</taxon>
        <taxon>Tribonema</taxon>
    </lineage>
</organism>